<dbReference type="PANTHER" id="PTHR14413:SF16">
    <property type="entry name" value="LARGE RIBOSOMAL SUBUNIT PROTEIN BL17M"/>
    <property type="match status" value="1"/>
</dbReference>
<keyword evidence="2 4" id="KW-0689">Ribosomal protein</keyword>
<feature type="compositionally biased region" description="Low complexity" evidence="6">
    <location>
        <begin position="155"/>
        <end position="193"/>
    </location>
</feature>
<dbReference type="Pfam" id="PF01196">
    <property type="entry name" value="Ribosomal_L17"/>
    <property type="match status" value="1"/>
</dbReference>
<dbReference type="OrthoDB" id="9809073at2"/>
<dbReference type="Proteomes" id="UP000440224">
    <property type="component" value="Unassembled WGS sequence"/>
</dbReference>
<comment type="similarity">
    <text evidence="1 4 5">Belongs to the bacterial ribosomal protein bL17 family.</text>
</comment>
<evidence type="ECO:0000313" key="8">
    <source>
        <dbReference type="Proteomes" id="UP000440224"/>
    </source>
</evidence>
<name>A0A6N7PR73_9BACT</name>
<dbReference type="InterPro" id="IPR036373">
    <property type="entry name" value="Ribosomal_bL17_sf"/>
</dbReference>
<feature type="region of interest" description="Disordered" evidence="6">
    <location>
        <begin position="153"/>
        <end position="193"/>
    </location>
</feature>
<evidence type="ECO:0000313" key="7">
    <source>
        <dbReference type="EMBL" id="MRG94548.1"/>
    </source>
</evidence>
<dbReference type="EMBL" id="WJIE01000006">
    <property type="protein sequence ID" value="MRG94548.1"/>
    <property type="molecule type" value="Genomic_DNA"/>
</dbReference>
<evidence type="ECO:0000256" key="1">
    <source>
        <dbReference type="ARBA" id="ARBA00008777"/>
    </source>
</evidence>
<evidence type="ECO:0000256" key="3">
    <source>
        <dbReference type="ARBA" id="ARBA00023274"/>
    </source>
</evidence>
<evidence type="ECO:0000256" key="2">
    <source>
        <dbReference type="ARBA" id="ARBA00022980"/>
    </source>
</evidence>
<accession>A0A6N7PR73</accession>
<reference evidence="7 8" key="1">
    <citation type="submission" date="2019-10" db="EMBL/GenBank/DDBJ databases">
        <title>A soil myxobacterium in the family Polyangiaceae.</title>
        <authorList>
            <person name="Li Y."/>
            <person name="Wang J."/>
        </authorList>
    </citation>
    <scope>NUCLEOTIDE SEQUENCE [LARGE SCALE GENOMIC DNA]</scope>
    <source>
        <strain evidence="7 8">DSM 14734</strain>
    </source>
</reference>
<dbReference type="GO" id="GO:0022625">
    <property type="term" value="C:cytosolic large ribosomal subunit"/>
    <property type="evidence" value="ECO:0007669"/>
    <property type="project" value="TreeGrafter"/>
</dbReference>
<dbReference type="InterPro" id="IPR000456">
    <property type="entry name" value="Ribosomal_bL17"/>
</dbReference>
<sequence>MRHKKAGRQFGRDTSSRRAMLRNLTANLITHERIETTDAKAKELRRVAERLITKATRLGKIAYTAQAELSAADKARRLHAERLVAAYVPRFGVKSDGSKVDIVEKVMLDLSKRFEGRPGGYTRIIKLGNRRGDNAPMVYIEFVDAALVTDKQAPEEPAAAVTAEPTSGESASAESASAETAQATSSGETASNQ</sequence>
<organism evidence="7 8">
    <name type="scientific">Polyangium spumosum</name>
    <dbReference type="NCBI Taxonomy" id="889282"/>
    <lineage>
        <taxon>Bacteria</taxon>
        <taxon>Pseudomonadati</taxon>
        <taxon>Myxococcota</taxon>
        <taxon>Polyangia</taxon>
        <taxon>Polyangiales</taxon>
        <taxon>Polyangiaceae</taxon>
        <taxon>Polyangium</taxon>
    </lineage>
</organism>
<gene>
    <name evidence="4 7" type="primary">rplQ</name>
    <name evidence="7" type="ORF">GF068_21875</name>
</gene>
<comment type="subunit">
    <text evidence="4">Part of the 50S ribosomal subunit. Contacts protein L32.</text>
</comment>
<dbReference type="PANTHER" id="PTHR14413">
    <property type="entry name" value="RIBOSOMAL PROTEIN L17"/>
    <property type="match status" value="1"/>
</dbReference>
<dbReference type="SUPFAM" id="SSF64263">
    <property type="entry name" value="Prokaryotic ribosomal protein L17"/>
    <property type="match status" value="1"/>
</dbReference>
<keyword evidence="8" id="KW-1185">Reference proteome</keyword>
<dbReference type="Gene3D" id="3.90.1030.10">
    <property type="entry name" value="Ribosomal protein L17"/>
    <property type="match status" value="1"/>
</dbReference>
<dbReference type="GO" id="GO:0006412">
    <property type="term" value="P:translation"/>
    <property type="evidence" value="ECO:0007669"/>
    <property type="project" value="UniProtKB-UniRule"/>
</dbReference>
<dbReference type="HAMAP" id="MF_01368">
    <property type="entry name" value="Ribosomal_bL17"/>
    <property type="match status" value="1"/>
</dbReference>
<dbReference type="GO" id="GO:0003735">
    <property type="term" value="F:structural constituent of ribosome"/>
    <property type="evidence" value="ECO:0007669"/>
    <property type="project" value="InterPro"/>
</dbReference>
<evidence type="ECO:0000256" key="4">
    <source>
        <dbReference type="HAMAP-Rule" id="MF_01368"/>
    </source>
</evidence>
<dbReference type="NCBIfam" id="TIGR00059">
    <property type="entry name" value="L17"/>
    <property type="match status" value="1"/>
</dbReference>
<comment type="caution">
    <text evidence="7">The sequence shown here is derived from an EMBL/GenBank/DDBJ whole genome shotgun (WGS) entry which is preliminary data.</text>
</comment>
<proteinExistence type="inferred from homology"/>
<protein>
    <recommendedName>
        <fullName evidence="4">Large ribosomal subunit protein bL17</fullName>
    </recommendedName>
</protein>
<evidence type="ECO:0000256" key="5">
    <source>
        <dbReference type="RuleBase" id="RU000660"/>
    </source>
</evidence>
<keyword evidence="3 4" id="KW-0687">Ribonucleoprotein</keyword>
<dbReference type="RefSeq" id="WP_153821389.1">
    <property type="nucleotide sequence ID" value="NZ_WJIE01000006.1"/>
</dbReference>
<evidence type="ECO:0000256" key="6">
    <source>
        <dbReference type="SAM" id="MobiDB-lite"/>
    </source>
</evidence>
<dbReference type="AlphaFoldDB" id="A0A6N7PR73"/>